<dbReference type="EMBL" id="JAGGJC010000001">
    <property type="protein sequence ID" value="MDN7128264.1"/>
    <property type="molecule type" value="Genomic_DNA"/>
</dbReference>
<dbReference type="Proteomes" id="UP001169491">
    <property type="component" value="Unassembled WGS sequence"/>
</dbReference>
<name>A0AAW7QZ41_9GAMM</name>
<comment type="caution">
    <text evidence="2">The sequence shown here is derived from an EMBL/GenBank/DDBJ whole genome shotgun (WGS) entry which is preliminary data.</text>
</comment>
<accession>A0AAW7QZ41</accession>
<feature type="transmembrane region" description="Helical" evidence="1">
    <location>
        <begin position="40"/>
        <end position="62"/>
    </location>
</feature>
<dbReference type="AlphaFoldDB" id="A0AAW7QZ41"/>
<reference evidence="4 5" key="1">
    <citation type="submission" date="2021-03" db="EMBL/GenBank/DDBJ databases">
        <title>Pseudidiomarina terrestris, a new bacterium isolated from saline soil.</title>
        <authorList>
            <person name="Galisteo C."/>
            <person name="De La Haba R."/>
            <person name="Sanchez-Porro C."/>
            <person name="Ventosa A."/>
        </authorList>
    </citation>
    <scope>NUCLEOTIDE SEQUENCE [LARGE SCALE GENOMIC DNA]</scope>
    <source>
        <strain evidence="2 5">1APP75-32.1</strain>
        <strain evidence="4">1APR75-15</strain>
        <strain evidence="3">1ASR75-15</strain>
    </source>
</reference>
<sequence>MSTNDKFEEDLQEQSAELKKLMSSDTGLTGYLKVGFSSRLGWVMVFAYALAIILTGFIFWTGYEFFTAAPEHQLFWAVCLILVFNSQVAIKTWIFFETGRTHTAKEIRRMEVRLAQRLGAKELS</sequence>
<keyword evidence="1" id="KW-1133">Transmembrane helix</keyword>
<evidence type="ECO:0000256" key="1">
    <source>
        <dbReference type="SAM" id="Phobius"/>
    </source>
</evidence>
<evidence type="ECO:0000313" key="3">
    <source>
        <dbReference type="EMBL" id="MDN7128264.1"/>
    </source>
</evidence>
<evidence type="ECO:0000313" key="2">
    <source>
        <dbReference type="EMBL" id="MDN7124007.1"/>
    </source>
</evidence>
<evidence type="ECO:0000313" key="4">
    <source>
        <dbReference type="Proteomes" id="UP001169491"/>
    </source>
</evidence>
<evidence type="ECO:0008006" key="6">
    <source>
        <dbReference type="Google" id="ProtNLM"/>
    </source>
</evidence>
<feature type="transmembrane region" description="Helical" evidence="1">
    <location>
        <begin position="74"/>
        <end position="96"/>
    </location>
</feature>
<proteinExistence type="predicted"/>
<dbReference type="RefSeq" id="WP_301720696.1">
    <property type="nucleotide sequence ID" value="NZ_JAGGJB010000002.1"/>
</dbReference>
<protein>
    <recommendedName>
        <fullName evidence="6">Alanyl-tRNA synthetase</fullName>
    </recommendedName>
</protein>
<keyword evidence="4" id="KW-1185">Reference proteome</keyword>
<dbReference type="InterPro" id="IPR046659">
    <property type="entry name" value="DUF6768"/>
</dbReference>
<keyword evidence="1" id="KW-0472">Membrane</keyword>
<dbReference type="Pfam" id="PF20556">
    <property type="entry name" value="DUF6768"/>
    <property type="match status" value="1"/>
</dbReference>
<organism evidence="2 5">
    <name type="scientific">Pseudidiomarina terrestris</name>
    <dbReference type="NCBI Taxonomy" id="2820060"/>
    <lineage>
        <taxon>Bacteria</taxon>
        <taxon>Pseudomonadati</taxon>
        <taxon>Pseudomonadota</taxon>
        <taxon>Gammaproteobacteria</taxon>
        <taxon>Alteromonadales</taxon>
        <taxon>Idiomarinaceae</taxon>
        <taxon>Pseudidiomarina</taxon>
    </lineage>
</organism>
<dbReference type="EMBL" id="JAGGJB010000002">
    <property type="protein sequence ID" value="MDN7124007.1"/>
    <property type="molecule type" value="Genomic_DNA"/>
</dbReference>
<keyword evidence="1" id="KW-0812">Transmembrane</keyword>
<dbReference type="Proteomes" id="UP001169492">
    <property type="component" value="Unassembled WGS sequence"/>
</dbReference>
<evidence type="ECO:0000313" key="5">
    <source>
        <dbReference type="Proteomes" id="UP001169492"/>
    </source>
</evidence>
<gene>
    <name evidence="2" type="ORF">J6I90_03880</name>
    <name evidence="3" type="ORF">J6I92_00045</name>
</gene>